<keyword evidence="3" id="KW-1185">Reference proteome</keyword>
<reference evidence="2 3" key="1">
    <citation type="journal article" date="2024" name="BMC Genomics">
        <title>Genome assembly of redclaw crayfish (Cherax quadricarinatus) provides insights into its immune adaptation and hypoxia tolerance.</title>
        <authorList>
            <person name="Liu Z."/>
            <person name="Zheng J."/>
            <person name="Li H."/>
            <person name="Fang K."/>
            <person name="Wang S."/>
            <person name="He J."/>
            <person name="Zhou D."/>
            <person name="Weng S."/>
            <person name="Chi M."/>
            <person name="Gu Z."/>
            <person name="He J."/>
            <person name="Li F."/>
            <person name="Wang M."/>
        </authorList>
    </citation>
    <scope>NUCLEOTIDE SEQUENCE [LARGE SCALE GENOMIC DNA]</scope>
    <source>
        <strain evidence="2">ZL_2023a</strain>
    </source>
</reference>
<evidence type="ECO:0000313" key="3">
    <source>
        <dbReference type="Proteomes" id="UP001445076"/>
    </source>
</evidence>
<sequence>MSPIYDPDVRSSPVYDPNIRSSPVYDPNIRLPLVYNPDVRVSPVYNPDVRASPVYNPDVRSPPVYNPDVRLSPVYDPDKKSSLAYASSGRSSGQQISKNSFQTKDFLSAETTEVLDKEKLLNQRNYLFKQRLVDREKGIKGKASGVLQLSSKEKLSEYVKHIHSASKQHYSHSQNKVKNHIIVPCDTDNRGTHQTVNNDSRNRLQLSLNTDTGNK</sequence>
<dbReference type="AlphaFoldDB" id="A0AAW0XRU1"/>
<gene>
    <name evidence="2" type="ORF">OTU49_001817</name>
</gene>
<evidence type="ECO:0000313" key="2">
    <source>
        <dbReference type="EMBL" id="KAK8742345.1"/>
    </source>
</evidence>
<feature type="region of interest" description="Disordered" evidence="1">
    <location>
        <begin position="1"/>
        <end position="24"/>
    </location>
</feature>
<feature type="region of interest" description="Disordered" evidence="1">
    <location>
        <begin position="50"/>
        <end position="76"/>
    </location>
</feature>
<name>A0AAW0XRU1_CHEQU</name>
<accession>A0AAW0XRU1</accession>
<proteinExistence type="predicted"/>
<dbReference type="EMBL" id="JARKIK010000028">
    <property type="protein sequence ID" value="KAK8742345.1"/>
    <property type="molecule type" value="Genomic_DNA"/>
</dbReference>
<evidence type="ECO:0000256" key="1">
    <source>
        <dbReference type="SAM" id="MobiDB-lite"/>
    </source>
</evidence>
<protein>
    <submittedName>
        <fullName evidence="2">Uncharacterized protein</fullName>
    </submittedName>
</protein>
<organism evidence="2 3">
    <name type="scientific">Cherax quadricarinatus</name>
    <name type="common">Australian red claw crayfish</name>
    <dbReference type="NCBI Taxonomy" id="27406"/>
    <lineage>
        <taxon>Eukaryota</taxon>
        <taxon>Metazoa</taxon>
        <taxon>Ecdysozoa</taxon>
        <taxon>Arthropoda</taxon>
        <taxon>Crustacea</taxon>
        <taxon>Multicrustacea</taxon>
        <taxon>Malacostraca</taxon>
        <taxon>Eumalacostraca</taxon>
        <taxon>Eucarida</taxon>
        <taxon>Decapoda</taxon>
        <taxon>Pleocyemata</taxon>
        <taxon>Astacidea</taxon>
        <taxon>Parastacoidea</taxon>
        <taxon>Parastacidae</taxon>
        <taxon>Cherax</taxon>
    </lineage>
</organism>
<comment type="caution">
    <text evidence="2">The sequence shown here is derived from an EMBL/GenBank/DDBJ whole genome shotgun (WGS) entry which is preliminary data.</text>
</comment>
<dbReference type="Proteomes" id="UP001445076">
    <property type="component" value="Unassembled WGS sequence"/>
</dbReference>